<dbReference type="GO" id="GO:0005829">
    <property type="term" value="C:cytosol"/>
    <property type="evidence" value="ECO:0007669"/>
    <property type="project" value="TreeGrafter"/>
</dbReference>
<dbReference type="AlphaFoldDB" id="A0AA41YN89"/>
<evidence type="ECO:0000256" key="2">
    <source>
        <dbReference type="ARBA" id="ARBA00023239"/>
    </source>
</evidence>
<feature type="binding site" evidence="4">
    <location>
        <position position="213"/>
    </location>
    <ligand>
        <name>pyruvate</name>
        <dbReference type="ChEBI" id="CHEBI:15361"/>
    </ligand>
</feature>
<dbReference type="Pfam" id="PF00701">
    <property type="entry name" value="DHDPS"/>
    <property type="match status" value="1"/>
</dbReference>
<dbReference type="PANTHER" id="PTHR12128">
    <property type="entry name" value="DIHYDRODIPICOLINATE SYNTHASE"/>
    <property type="match status" value="1"/>
</dbReference>
<dbReference type="InterPro" id="IPR002220">
    <property type="entry name" value="DapA-like"/>
</dbReference>
<evidence type="ECO:0000256" key="1">
    <source>
        <dbReference type="ARBA" id="ARBA00007592"/>
    </source>
</evidence>
<dbReference type="InterPro" id="IPR013785">
    <property type="entry name" value="Aldolase_TIM"/>
</dbReference>
<dbReference type="EMBL" id="JAPDNT010000010">
    <property type="protein sequence ID" value="MCW3475646.1"/>
    <property type="molecule type" value="Genomic_DNA"/>
</dbReference>
<gene>
    <name evidence="5" type="ORF">OL599_13760</name>
</gene>
<keyword evidence="6" id="KW-1185">Reference proteome</keyword>
<dbReference type="Proteomes" id="UP001165679">
    <property type="component" value="Unassembled WGS sequence"/>
</dbReference>
<dbReference type="SMART" id="SM01130">
    <property type="entry name" value="DHDPS"/>
    <property type="match status" value="1"/>
</dbReference>
<sequence>MNRLDETARGVFIIAVTPFRDDGALDLAGTDGLVEFYLERGATGLTILGMMGEAPKLSGAEALVFTRRVVQRVAGRVPVVVGVSSPGFAAMRDLSTAVMEGGAAGVMVAPQPNLRTDDAIFGYFRQVAETLGDIPWVLQDFPQANGVQIAPGVIRRVVDALPTCVMLKHEDWPGLAKISALRDVPDMRRISILVGNGGLFLPEELRRGADGAMTGFAFPEMMAGVVAAHEAGDPGRAADIFDAYLPLARYEQQPGPGLAVRKFVLARRGAIPSAAQRAPRVTLTARDIAEVEFLLARQEKRLREIG</sequence>
<reference evidence="5" key="1">
    <citation type="submission" date="2022-09" db="EMBL/GenBank/DDBJ databases">
        <title>Rhodovastum sp. nov. RN2-1 isolated from soil in Seongnam, South Korea.</title>
        <authorList>
            <person name="Le N.T."/>
        </authorList>
    </citation>
    <scope>NUCLEOTIDE SEQUENCE</scope>
    <source>
        <strain evidence="5">RN2-1</strain>
    </source>
</reference>
<dbReference type="RefSeq" id="WP_264714369.1">
    <property type="nucleotide sequence ID" value="NZ_JAPDNT010000010.1"/>
</dbReference>
<name>A0AA41YN89_9PROT</name>
<comment type="caution">
    <text evidence="5">The sequence shown here is derived from an EMBL/GenBank/DDBJ whole genome shotgun (WGS) entry which is preliminary data.</text>
</comment>
<keyword evidence="2 3" id="KW-0456">Lyase</keyword>
<organism evidence="5 6">
    <name type="scientific">Limobrevibacterium gyesilva</name>
    <dbReference type="NCBI Taxonomy" id="2991712"/>
    <lineage>
        <taxon>Bacteria</taxon>
        <taxon>Pseudomonadati</taxon>
        <taxon>Pseudomonadota</taxon>
        <taxon>Alphaproteobacteria</taxon>
        <taxon>Acetobacterales</taxon>
        <taxon>Acetobacteraceae</taxon>
        <taxon>Limobrevibacterium</taxon>
    </lineage>
</organism>
<comment type="similarity">
    <text evidence="1 3">Belongs to the DapA family.</text>
</comment>
<dbReference type="Gene3D" id="3.20.20.70">
    <property type="entry name" value="Aldolase class I"/>
    <property type="match status" value="1"/>
</dbReference>
<dbReference type="GO" id="GO:0008840">
    <property type="term" value="F:4-hydroxy-tetrahydrodipicolinate synthase activity"/>
    <property type="evidence" value="ECO:0007669"/>
    <property type="project" value="TreeGrafter"/>
</dbReference>
<reference evidence="5" key="2">
    <citation type="submission" date="2022-10" db="EMBL/GenBank/DDBJ databases">
        <authorList>
            <person name="Trinh H.N."/>
        </authorList>
    </citation>
    <scope>NUCLEOTIDE SEQUENCE</scope>
    <source>
        <strain evidence="5">RN2-1</strain>
    </source>
</reference>
<dbReference type="SUPFAM" id="SSF51569">
    <property type="entry name" value="Aldolase"/>
    <property type="match status" value="1"/>
</dbReference>
<evidence type="ECO:0000313" key="5">
    <source>
        <dbReference type="EMBL" id="MCW3475646.1"/>
    </source>
</evidence>
<dbReference type="CDD" id="cd00408">
    <property type="entry name" value="DHDPS-like"/>
    <property type="match status" value="1"/>
</dbReference>
<protein>
    <submittedName>
        <fullName evidence="5">Dihydrodipicolinate synthase family protein</fullName>
    </submittedName>
</protein>
<evidence type="ECO:0000256" key="4">
    <source>
        <dbReference type="PIRSR" id="PIRSR001365-2"/>
    </source>
</evidence>
<dbReference type="PANTHER" id="PTHR12128:SF66">
    <property type="entry name" value="4-HYDROXY-2-OXOGLUTARATE ALDOLASE, MITOCHONDRIAL"/>
    <property type="match status" value="1"/>
</dbReference>
<dbReference type="PIRSF" id="PIRSF001365">
    <property type="entry name" value="DHDPS"/>
    <property type="match status" value="1"/>
</dbReference>
<dbReference type="PRINTS" id="PR00146">
    <property type="entry name" value="DHPICSNTHASE"/>
</dbReference>
<proteinExistence type="inferred from homology"/>
<evidence type="ECO:0000313" key="6">
    <source>
        <dbReference type="Proteomes" id="UP001165679"/>
    </source>
</evidence>
<accession>A0AA41YN89</accession>
<evidence type="ECO:0000256" key="3">
    <source>
        <dbReference type="PIRNR" id="PIRNR001365"/>
    </source>
</evidence>